<protein>
    <submittedName>
        <fullName evidence="2">FkbM family methyltransferase</fullName>
    </submittedName>
</protein>
<dbReference type="SUPFAM" id="SSF53335">
    <property type="entry name" value="S-adenosyl-L-methionine-dependent methyltransferases"/>
    <property type="match status" value="1"/>
</dbReference>
<dbReference type="NCBIfam" id="TIGR01444">
    <property type="entry name" value="fkbM_fam"/>
    <property type="match status" value="1"/>
</dbReference>
<dbReference type="GO" id="GO:0008168">
    <property type="term" value="F:methyltransferase activity"/>
    <property type="evidence" value="ECO:0007669"/>
    <property type="project" value="UniProtKB-KW"/>
</dbReference>
<evidence type="ECO:0000259" key="1">
    <source>
        <dbReference type="Pfam" id="PF05050"/>
    </source>
</evidence>
<evidence type="ECO:0000313" key="3">
    <source>
        <dbReference type="Proteomes" id="UP000813672"/>
    </source>
</evidence>
<dbReference type="AlphaFoldDB" id="A0A9Q3WNQ3"/>
<reference evidence="2" key="1">
    <citation type="journal article" date="2021" name="Environ. Microbiol.">
        <title>Cryptic niche differentiation of novel sediment ecotypes of Rugeria pomeroyi correlates with nitrate respiration.</title>
        <authorList>
            <person name="Lin X."/>
            <person name="McNichol J."/>
            <person name="Chu X."/>
            <person name="Qian Y."/>
            <person name="Luo H."/>
        </authorList>
    </citation>
    <scope>NUCLEOTIDE SEQUENCE</scope>
    <source>
        <strain evidence="2">SZCCDBB064</strain>
    </source>
</reference>
<sequence>MADGSQTHDGKFLTSRGMRFPLDTDILPKRVRLLLRTDGYEAKEARAAYRMMKEGDVVMELGAGIGFMSTLIATKTRAAEVHCFEANPRLIPYIEAVHAANGVTNAHIHHALLGANPGRRTFYQRASILDSSLDPLPEDDETVEKVQVPVRGAAKALADIRPSVLVCDIEGAEVELLPQLDLSGLRAVLIELHPQWVGKEGIAQVFEAMRRAGLVFFPRWSQGKVAVFRSDW</sequence>
<comment type="caution">
    <text evidence="2">The sequence shown here is derived from an EMBL/GenBank/DDBJ whole genome shotgun (WGS) entry which is preliminary data.</text>
</comment>
<name>A0A9Q3WNQ3_9RHOB</name>
<gene>
    <name evidence="2" type="ORF">KBY27_19245</name>
</gene>
<dbReference type="InterPro" id="IPR029063">
    <property type="entry name" value="SAM-dependent_MTases_sf"/>
</dbReference>
<proteinExistence type="predicted"/>
<dbReference type="Proteomes" id="UP000813672">
    <property type="component" value="Unassembled WGS sequence"/>
</dbReference>
<dbReference type="InterPro" id="IPR006342">
    <property type="entry name" value="FkbM_mtfrase"/>
</dbReference>
<dbReference type="Gene3D" id="3.40.50.150">
    <property type="entry name" value="Vaccinia Virus protein VP39"/>
    <property type="match status" value="1"/>
</dbReference>
<feature type="domain" description="Methyltransferase FkbM" evidence="1">
    <location>
        <begin position="62"/>
        <end position="211"/>
    </location>
</feature>
<keyword evidence="2" id="KW-0808">Transferase</keyword>
<dbReference type="RefSeq" id="WP_234221537.1">
    <property type="nucleotide sequence ID" value="NZ_JAGQAF010000014.1"/>
</dbReference>
<accession>A0A9Q3WNQ3</accession>
<dbReference type="Pfam" id="PF05050">
    <property type="entry name" value="Methyltransf_21"/>
    <property type="match status" value="1"/>
</dbReference>
<dbReference type="EMBL" id="JAGQAF010000014">
    <property type="protein sequence ID" value="MCE8539600.1"/>
    <property type="molecule type" value="Genomic_DNA"/>
</dbReference>
<keyword evidence="2" id="KW-0489">Methyltransferase</keyword>
<dbReference type="GO" id="GO:0032259">
    <property type="term" value="P:methylation"/>
    <property type="evidence" value="ECO:0007669"/>
    <property type="project" value="UniProtKB-KW"/>
</dbReference>
<organism evidence="2 3">
    <name type="scientific">Ruegeria pomeroyi</name>
    <dbReference type="NCBI Taxonomy" id="89184"/>
    <lineage>
        <taxon>Bacteria</taxon>
        <taxon>Pseudomonadati</taxon>
        <taxon>Pseudomonadota</taxon>
        <taxon>Alphaproteobacteria</taxon>
        <taxon>Rhodobacterales</taxon>
        <taxon>Roseobacteraceae</taxon>
        <taxon>Ruegeria</taxon>
    </lineage>
</organism>
<evidence type="ECO:0000313" key="2">
    <source>
        <dbReference type="EMBL" id="MCE8539600.1"/>
    </source>
</evidence>